<evidence type="ECO:0000313" key="2">
    <source>
        <dbReference type="EMBL" id="MFC5863730.1"/>
    </source>
</evidence>
<reference evidence="3" key="1">
    <citation type="journal article" date="2019" name="Int. J. Syst. Evol. Microbiol.">
        <title>The Global Catalogue of Microorganisms (GCM) 10K type strain sequencing project: providing services to taxonomists for standard genome sequencing and annotation.</title>
        <authorList>
            <consortium name="The Broad Institute Genomics Platform"/>
            <consortium name="The Broad Institute Genome Sequencing Center for Infectious Disease"/>
            <person name="Wu L."/>
            <person name="Ma J."/>
        </authorList>
    </citation>
    <scope>NUCLEOTIDE SEQUENCE [LARGE SCALE GENOMIC DNA]</scope>
    <source>
        <strain evidence="3">JCM 4087</strain>
    </source>
</reference>
<accession>A0ABW1EIB8</accession>
<name>A0ABW1EIB8_9BACT</name>
<dbReference type="EMBL" id="JBHSPH010000006">
    <property type="protein sequence ID" value="MFC5863730.1"/>
    <property type="molecule type" value="Genomic_DNA"/>
</dbReference>
<feature type="chain" id="PRO_5047461476" evidence="1">
    <location>
        <begin position="21"/>
        <end position="239"/>
    </location>
</feature>
<gene>
    <name evidence="2" type="ORF">ACFPT7_15590</name>
</gene>
<feature type="signal peptide" evidence="1">
    <location>
        <begin position="1"/>
        <end position="20"/>
    </location>
</feature>
<evidence type="ECO:0000313" key="3">
    <source>
        <dbReference type="Proteomes" id="UP001596091"/>
    </source>
</evidence>
<comment type="caution">
    <text evidence="2">The sequence shown here is derived from an EMBL/GenBank/DDBJ whole genome shotgun (WGS) entry which is preliminary data.</text>
</comment>
<sequence>MPSPQAIRILAVMLAVPALAMSQTSSTPTRDQIIQGIDTAVQKRLDAISRYTVQEQYNIYRNGSKTSSAQETIQTTYTRNVGKDYKTIAQSGSSLMRSAIIDKVLASEKEINLPANREAALLTSHNYELIPLPGTVDYKGETCIIVELHPHRKSQHLFTGKLWVDATDYTIVHIEGTPSESPSFFAGQTTVSRDYAKVNGYAMATHAEAHSHSFLFGDTLLSIDYTNYNIDLDPQSPSN</sequence>
<dbReference type="RefSeq" id="WP_263342509.1">
    <property type="nucleotide sequence ID" value="NZ_JAGSYH010000012.1"/>
</dbReference>
<protein>
    <submittedName>
        <fullName evidence="2">Uncharacterized protein</fullName>
    </submittedName>
</protein>
<proteinExistence type="predicted"/>
<keyword evidence="1" id="KW-0732">Signal</keyword>
<keyword evidence="3" id="KW-1185">Reference proteome</keyword>
<organism evidence="2 3">
    <name type="scientific">Acidicapsa dinghuensis</name>
    <dbReference type="NCBI Taxonomy" id="2218256"/>
    <lineage>
        <taxon>Bacteria</taxon>
        <taxon>Pseudomonadati</taxon>
        <taxon>Acidobacteriota</taxon>
        <taxon>Terriglobia</taxon>
        <taxon>Terriglobales</taxon>
        <taxon>Acidobacteriaceae</taxon>
        <taxon>Acidicapsa</taxon>
    </lineage>
</organism>
<evidence type="ECO:0000256" key="1">
    <source>
        <dbReference type="SAM" id="SignalP"/>
    </source>
</evidence>
<dbReference type="Proteomes" id="UP001596091">
    <property type="component" value="Unassembled WGS sequence"/>
</dbReference>